<reference evidence="3 4" key="2">
    <citation type="submission" date="2018-11" db="EMBL/GenBank/DDBJ databases">
        <authorList>
            <consortium name="Pathogen Informatics"/>
        </authorList>
    </citation>
    <scope>NUCLEOTIDE SEQUENCE [LARGE SCALE GENOMIC DNA]</scope>
</reference>
<proteinExistence type="predicted"/>
<dbReference type="EMBL" id="UYSL01025427">
    <property type="protein sequence ID" value="VDL84440.1"/>
    <property type="molecule type" value="Genomic_DNA"/>
</dbReference>
<dbReference type="SUPFAM" id="SSF47473">
    <property type="entry name" value="EF-hand"/>
    <property type="match status" value="1"/>
</dbReference>
<evidence type="ECO:0000259" key="2">
    <source>
        <dbReference type="PROSITE" id="PS50222"/>
    </source>
</evidence>
<accession>A0A0N4YTX9</accession>
<dbReference type="OMA" id="IMKKYEF"/>
<dbReference type="Gene3D" id="1.10.238.10">
    <property type="entry name" value="EF-hand"/>
    <property type="match status" value="2"/>
</dbReference>
<sequence length="223" mass="26437">MNDHNWRWNARRVCVVEGFDRLRENNTGIWDALCSLPHSIPSISTTAEKPSSSVDPTEEKFVRVDQNNDKRLDFNEFLHMELAYVEAKREEFDSLDKDKDGIVTLKEYEEHYHGVTSRSEARRSEYFAKVFQFKIGDSSPLSFDEFLRFLRWMGNEEDFDEDFDMALNQDEVERVLAERFLVKPRENFPRLFYTFDHDHSGGLDLTEYMKFDASFPFDQTDPI</sequence>
<keyword evidence="4" id="KW-1185">Reference proteome</keyword>
<dbReference type="WBParaSite" id="NBR_0002070101-mRNA-1">
    <property type="protein sequence ID" value="NBR_0002070101-mRNA-1"/>
    <property type="gene ID" value="NBR_0002070101"/>
</dbReference>
<feature type="domain" description="EF-hand" evidence="2">
    <location>
        <begin position="83"/>
        <end position="118"/>
    </location>
</feature>
<evidence type="ECO:0000313" key="4">
    <source>
        <dbReference type="Proteomes" id="UP000271162"/>
    </source>
</evidence>
<dbReference type="InterPro" id="IPR011992">
    <property type="entry name" value="EF-hand-dom_pair"/>
</dbReference>
<dbReference type="Proteomes" id="UP000271162">
    <property type="component" value="Unassembled WGS sequence"/>
</dbReference>
<dbReference type="PROSITE" id="PS00018">
    <property type="entry name" value="EF_HAND_1"/>
    <property type="match status" value="1"/>
</dbReference>
<name>A0A0N4YTX9_NIPBR</name>
<organism evidence="5">
    <name type="scientific">Nippostrongylus brasiliensis</name>
    <name type="common">Rat hookworm</name>
    <dbReference type="NCBI Taxonomy" id="27835"/>
    <lineage>
        <taxon>Eukaryota</taxon>
        <taxon>Metazoa</taxon>
        <taxon>Ecdysozoa</taxon>
        <taxon>Nematoda</taxon>
        <taxon>Chromadorea</taxon>
        <taxon>Rhabditida</taxon>
        <taxon>Rhabditina</taxon>
        <taxon>Rhabditomorpha</taxon>
        <taxon>Strongyloidea</taxon>
        <taxon>Heligmosomidae</taxon>
        <taxon>Nippostrongylus</taxon>
    </lineage>
</organism>
<dbReference type="InterPro" id="IPR002048">
    <property type="entry name" value="EF_hand_dom"/>
</dbReference>
<protein>
    <submittedName>
        <fullName evidence="5">EF-hand domain-containing protein</fullName>
    </submittedName>
</protein>
<dbReference type="PROSITE" id="PS50222">
    <property type="entry name" value="EF_HAND_2"/>
    <property type="match status" value="1"/>
</dbReference>
<evidence type="ECO:0000313" key="5">
    <source>
        <dbReference type="WBParaSite" id="NBR_0002070101-mRNA-1"/>
    </source>
</evidence>
<evidence type="ECO:0000256" key="1">
    <source>
        <dbReference type="ARBA" id="ARBA00022837"/>
    </source>
</evidence>
<evidence type="ECO:0000313" key="3">
    <source>
        <dbReference type="EMBL" id="VDL84440.1"/>
    </source>
</evidence>
<keyword evidence="1" id="KW-0106">Calcium</keyword>
<gene>
    <name evidence="3" type="ORF">NBR_LOCUS20702</name>
</gene>
<dbReference type="STRING" id="27835.A0A0N4YTX9"/>
<reference evidence="5" key="1">
    <citation type="submission" date="2017-02" db="UniProtKB">
        <authorList>
            <consortium name="WormBaseParasite"/>
        </authorList>
    </citation>
    <scope>IDENTIFICATION</scope>
</reference>
<dbReference type="AlphaFoldDB" id="A0A0N4YTX9"/>
<dbReference type="GO" id="GO:0005509">
    <property type="term" value="F:calcium ion binding"/>
    <property type="evidence" value="ECO:0007669"/>
    <property type="project" value="InterPro"/>
</dbReference>
<dbReference type="InterPro" id="IPR018247">
    <property type="entry name" value="EF_Hand_1_Ca_BS"/>
</dbReference>